<feature type="non-terminal residue" evidence="1">
    <location>
        <position position="1"/>
    </location>
</feature>
<protein>
    <submittedName>
        <fullName evidence="1">3506_t:CDS:1</fullName>
    </submittedName>
</protein>
<evidence type="ECO:0000313" key="1">
    <source>
        <dbReference type="EMBL" id="CAG8794621.1"/>
    </source>
</evidence>
<proteinExistence type="predicted"/>
<feature type="non-terminal residue" evidence="1">
    <location>
        <position position="40"/>
    </location>
</feature>
<organism evidence="1 2">
    <name type="scientific">Cetraspora pellucida</name>
    <dbReference type="NCBI Taxonomy" id="1433469"/>
    <lineage>
        <taxon>Eukaryota</taxon>
        <taxon>Fungi</taxon>
        <taxon>Fungi incertae sedis</taxon>
        <taxon>Mucoromycota</taxon>
        <taxon>Glomeromycotina</taxon>
        <taxon>Glomeromycetes</taxon>
        <taxon>Diversisporales</taxon>
        <taxon>Gigasporaceae</taxon>
        <taxon>Cetraspora</taxon>
    </lineage>
</organism>
<comment type="caution">
    <text evidence="1">The sequence shown here is derived from an EMBL/GenBank/DDBJ whole genome shotgun (WGS) entry which is preliminary data.</text>
</comment>
<accession>A0ACA9RHG8</accession>
<dbReference type="EMBL" id="CAJVPW010072661">
    <property type="protein sequence ID" value="CAG8794621.1"/>
    <property type="molecule type" value="Genomic_DNA"/>
</dbReference>
<name>A0ACA9RHG8_9GLOM</name>
<keyword evidence="2" id="KW-1185">Reference proteome</keyword>
<dbReference type="Proteomes" id="UP000789366">
    <property type="component" value="Unassembled WGS sequence"/>
</dbReference>
<evidence type="ECO:0000313" key="2">
    <source>
        <dbReference type="Proteomes" id="UP000789366"/>
    </source>
</evidence>
<gene>
    <name evidence="1" type="ORF">SPELUC_LOCUS17537</name>
</gene>
<reference evidence="1" key="1">
    <citation type="submission" date="2021-06" db="EMBL/GenBank/DDBJ databases">
        <authorList>
            <person name="Kallberg Y."/>
            <person name="Tangrot J."/>
            <person name="Rosling A."/>
        </authorList>
    </citation>
    <scope>NUCLEOTIDE SEQUENCE</scope>
    <source>
        <strain evidence="1">28 12/20/2015</strain>
    </source>
</reference>
<sequence length="40" mass="4593">ARSAIKKPLQESNNNQIEDSNLIQNIILNEEDLLQKESEI</sequence>